<dbReference type="PANTHER" id="PTHR36842">
    <property type="entry name" value="PROTEIN TOLB HOMOLOG"/>
    <property type="match status" value="1"/>
</dbReference>
<dbReference type="SUPFAM" id="SSF82171">
    <property type="entry name" value="DPP6 N-terminal domain-like"/>
    <property type="match status" value="1"/>
</dbReference>
<evidence type="ECO:0000313" key="2">
    <source>
        <dbReference type="EMBL" id="MDY7226335.1"/>
    </source>
</evidence>
<comment type="similarity">
    <text evidence="1">Belongs to the TolB family.</text>
</comment>
<reference evidence="2 3" key="1">
    <citation type="submission" date="2023-12" db="EMBL/GenBank/DDBJ databases">
        <title>the genome sequence of Hyalangium sp. s54d21.</title>
        <authorList>
            <person name="Zhang X."/>
        </authorList>
    </citation>
    <scope>NUCLEOTIDE SEQUENCE [LARGE SCALE GENOMIC DNA]</scope>
    <source>
        <strain evidence="3">s54d21</strain>
    </source>
</reference>
<evidence type="ECO:0008006" key="4">
    <source>
        <dbReference type="Google" id="ProtNLM"/>
    </source>
</evidence>
<evidence type="ECO:0000313" key="3">
    <source>
        <dbReference type="Proteomes" id="UP001291309"/>
    </source>
</evidence>
<dbReference type="InterPro" id="IPR011659">
    <property type="entry name" value="WD40"/>
</dbReference>
<gene>
    <name evidence="2" type="ORF">SYV04_08060</name>
</gene>
<organism evidence="2 3">
    <name type="scientific">Hyalangium rubrum</name>
    <dbReference type="NCBI Taxonomy" id="3103134"/>
    <lineage>
        <taxon>Bacteria</taxon>
        <taxon>Pseudomonadati</taxon>
        <taxon>Myxococcota</taxon>
        <taxon>Myxococcia</taxon>
        <taxon>Myxococcales</taxon>
        <taxon>Cystobacterineae</taxon>
        <taxon>Archangiaceae</taxon>
        <taxon>Hyalangium</taxon>
    </lineage>
</organism>
<dbReference type="RefSeq" id="WP_321545055.1">
    <property type="nucleotide sequence ID" value="NZ_JAXIVS010000002.1"/>
</dbReference>
<dbReference type="Gene3D" id="2.120.10.30">
    <property type="entry name" value="TolB, C-terminal domain"/>
    <property type="match status" value="2"/>
</dbReference>
<name>A0ABU5GYV0_9BACT</name>
<accession>A0ABU5GYV0</accession>
<proteinExistence type="inferred from homology"/>
<dbReference type="Proteomes" id="UP001291309">
    <property type="component" value="Unassembled WGS sequence"/>
</dbReference>
<sequence length="322" mass="33237">MKRMWRIAGAMALASGLAACEPIEIDDGGGGGGGGNVLFTKGFVFLREDRNVYVVDDRGDANSPKRLTTGGGALHPAVSANGRSVVYVQQTGTSFELRTVPTDASTQPSTVFASGGTVCSRCTNFRFPTFNPAGNVIVFAFNHGSDNFSLGRVNSDGSNFQQLTNNPALSYGAPSFFPDGQSVLTPAGNTSSDLRLLERVTLTGTSTSVTNNLGNEVQAVITRAVVSPDGRQVALDGRLGSGGTRIFVGGLNPFTSPTQITDHPGEPGAQDSFPSWVGSTQVGFLSNAGGTQSIYRVSLGSSTLGPGTLLVPTASEPSYGGT</sequence>
<protein>
    <recommendedName>
        <fullName evidence="4">Lipoprotein</fullName>
    </recommendedName>
</protein>
<keyword evidence="3" id="KW-1185">Reference proteome</keyword>
<dbReference type="PROSITE" id="PS51257">
    <property type="entry name" value="PROKAR_LIPOPROTEIN"/>
    <property type="match status" value="1"/>
</dbReference>
<evidence type="ECO:0000256" key="1">
    <source>
        <dbReference type="ARBA" id="ARBA00009820"/>
    </source>
</evidence>
<dbReference type="PANTHER" id="PTHR36842:SF1">
    <property type="entry name" value="PROTEIN TOLB"/>
    <property type="match status" value="1"/>
</dbReference>
<dbReference type="EMBL" id="JAXIVS010000002">
    <property type="protein sequence ID" value="MDY7226335.1"/>
    <property type="molecule type" value="Genomic_DNA"/>
</dbReference>
<comment type="caution">
    <text evidence="2">The sequence shown here is derived from an EMBL/GenBank/DDBJ whole genome shotgun (WGS) entry which is preliminary data.</text>
</comment>
<dbReference type="InterPro" id="IPR011042">
    <property type="entry name" value="6-blade_b-propeller_TolB-like"/>
</dbReference>
<dbReference type="Pfam" id="PF07676">
    <property type="entry name" value="PD40"/>
    <property type="match status" value="1"/>
</dbReference>